<proteinExistence type="predicted"/>
<dbReference type="EMBL" id="JADNRY010000132">
    <property type="protein sequence ID" value="KAF9064045.1"/>
    <property type="molecule type" value="Genomic_DNA"/>
</dbReference>
<feature type="compositionally biased region" description="Basic and acidic residues" evidence="1">
    <location>
        <begin position="56"/>
        <end position="72"/>
    </location>
</feature>
<evidence type="ECO:0000256" key="1">
    <source>
        <dbReference type="SAM" id="MobiDB-lite"/>
    </source>
</evidence>
<name>A0A9P5PL50_9AGAR</name>
<comment type="caution">
    <text evidence="2">The sequence shown here is derived from an EMBL/GenBank/DDBJ whole genome shotgun (WGS) entry which is preliminary data.</text>
</comment>
<feature type="region of interest" description="Disordered" evidence="1">
    <location>
        <begin position="1"/>
        <end position="82"/>
    </location>
</feature>
<sequence length="256" mass="28365">MSVLYRDNIDKISETGQDNDINVSEPDEQEIAHRGMVRRGKQKAAVDSDSDGEPSDPNRGEGMTNRERLRERRLQKKGPAPNFDIKFSDISILYGGPEKDMPPLDEEIEGLPTPDEILCDIRPSNQPPEPLVSDPPIQASNQPLNKPPDLPAVGVPEMSASGGTRSRRKRTVTEKMLDQACECICGEQIIDPDNLFVISCHKEGCKTVLIDLQESNQPVYAPRDSDPALLSVGVVHLFQSATFINVSFPFLLTYIK</sequence>
<reference evidence="2" key="1">
    <citation type="submission" date="2020-11" db="EMBL/GenBank/DDBJ databases">
        <authorList>
            <consortium name="DOE Joint Genome Institute"/>
            <person name="Ahrendt S."/>
            <person name="Riley R."/>
            <person name="Andreopoulos W."/>
            <person name="Labutti K."/>
            <person name="Pangilinan J."/>
            <person name="Ruiz-Duenas F.J."/>
            <person name="Barrasa J.M."/>
            <person name="Sanchez-Garcia M."/>
            <person name="Camarero S."/>
            <person name="Miyauchi S."/>
            <person name="Serrano A."/>
            <person name="Linde D."/>
            <person name="Babiker R."/>
            <person name="Drula E."/>
            <person name="Ayuso-Fernandez I."/>
            <person name="Pacheco R."/>
            <person name="Padilla G."/>
            <person name="Ferreira P."/>
            <person name="Barriuso J."/>
            <person name="Kellner H."/>
            <person name="Castanera R."/>
            <person name="Alfaro M."/>
            <person name="Ramirez L."/>
            <person name="Pisabarro A.G."/>
            <person name="Kuo A."/>
            <person name="Tritt A."/>
            <person name="Lipzen A."/>
            <person name="He G."/>
            <person name="Yan M."/>
            <person name="Ng V."/>
            <person name="Cullen D."/>
            <person name="Martin F."/>
            <person name="Rosso M.-N."/>
            <person name="Henrissat B."/>
            <person name="Hibbett D."/>
            <person name="Martinez A.T."/>
            <person name="Grigoriev I.V."/>
        </authorList>
    </citation>
    <scope>NUCLEOTIDE SEQUENCE</scope>
    <source>
        <strain evidence="2">AH 40177</strain>
    </source>
</reference>
<dbReference type="Proteomes" id="UP000772434">
    <property type="component" value="Unassembled WGS sequence"/>
</dbReference>
<keyword evidence="3" id="KW-1185">Reference proteome</keyword>
<evidence type="ECO:0000313" key="2">
    <source>
        <dbReference type="EMBL" id="KAF9064045.1"/>
    </source>
</evidence>
<gene>
    <name evidence="2" type="ORF">BDP27DRAFT_1426266</name>
</gene>
<organism evidence="2 3">
    <name type="scientific">Rhodocollybia butyracea</name>
    <dbReference type="NCBI Taxonomy" id="206335"/>
    <lineage>
        <taxon>Eukaryota</taxon>
        <taxon>Fungi</taxon>
        <taxon>Dikarya</taxon>
        <taxon>Basidiomycota</taxon>
        <taxon>Agaricomycotina</taxon>
        <taxon>Agaricomycetes</taxon>
        <taxon>Agaricomycetidae</taxon>
        <taxon>Agaricales</taxon>
        <taxon>Marasmiineae</taxon>
        <taxon>Omphalotaceae</taxon>
        <taxon>Rhodocollybia</taxon>
    </lineage>
</organism>
<feature type="region of interest" description="Disordered" evidence="1">
    <location>
        <begin position="94"/>
        <end position="171"/>
    </location>
</feature>
<evidence type="ECO:0000313" key="3">
    <source>
        <dbReference type="Proteomes" id="UP000772434"/>
    </source>
</evidence>
<accession>A0A9P5PL50</accession>
<protein>
    <submittedName>
        <fullName evidence="2">Uncharacterized protein</fullName>
    </submittedName>
</protein>
<dbReference type="AlphaFoldDB" id="A0A9P5PL50"/>